<keyword evidence="1" id="KW-0560">Oxidoreductase</keyword>
<accession>A0A8H4NKK9</accession>
<comment type="caution">
    <text evidence="4">The sequence shown here is derived from an EMBL/GenBank/DDBJ whole genome shotgun (WGS) entry which is preliminary data.</text>
</comment>
<sequence length="650" mass="72015">MSEHPTAIPKGSWVLVTAANGHTGSHIVFELLKRDFKVRGTVRDLQSSQWLLEDDSISKYAERGHIELVVADTTKPHDFDRAVQGVAAVIHVAVIGDLVADPNVAIPATIESALSVCRSAAKEVSVKRFVFTSTFWAATFPVPGVGDTITNLDTWNDAAIQAAWAPPPYESDRILPVYFAAKVEAEKAVWKFVKDEKLPWVVSSVSPCVILGDLRDDKHLRSVPPQLIEQLYLGNIEKLQTPAMYYSHVTDVAVVHVAAAIDPDVQGQRIQVLASSFTWNDCLDILRSAYPNRNFVDNFISGGPKLIYKIENDIALDLLQKWAGRVRRRGRGKLPKSRSVEEPTKFQPGTLQFINSAHPDEITNAKSIRLIRSHAAKLSRALQKEKKQDEAPFEGYGPENFQAEAELRSLVHPASDTRYRKIMPKAKAHEQTGNRPPSPLQLIGGARSDAYAGFARPLSDDEHYLFDFCKSILPDFEPAEPTNMFLSSKFAVKKLQYRLMCIQMAKDAIESEAVATDTTIALAMLMASEAFLEGDMSAYWSHGAGVMKMSRLEFATDRIGIESIGLVEPKIDNIINFDRTLLANGGPHQDEFYTLPRGLKIPKGSGELIKLQEITDPKPYTVPASSTMSRFLFSTTNINGTLIPDSAYIL</sequence>
<dbReference type="Pfam" id="PF01370">
    <property type="entry name" value="Epimerase"/>
    <property type="match status" value="1"/>
</dbReference>
<dbReference type="OrthoDB" id="2735536at2759"/>
<dbReference type="AlphaFoldDB" id="A0A8H4NKK9"/>
<dbReference type="InterPro" id="IPR050425">
    <property type="entry name" value="NAD(P)_dehydrat-like"/>
</dbReference>
<evidence type="ECO:0000313" key="5">
    <source>
        <dbReference type="Proteomes" id="UP000536711"/>
    </source>
</evidence>
<feature type="domain" description="NAD-dependent epimerase/dehydratase" evidence="3">
    <location>
        <begin position="14"/>
        <end position="265"/>
    </location>
</feature>
<reference evidence="4 5" key="1">
    <citation type="submission" date="2020-01" db="EMBL/GenBank/DDBJ databases">
        <title>Identification and distribution of gene clusters putatively required for synthesis of sphingolipid metabolism inhibitors in phylogenetically diverse species of the filamentous fungus Fusarium.</title>
        <authorList>
            <person name="Kim H.-S."/>
            <person name="Busman M."/>
            <person name="Brown D.W."/>
            <person name="Divon H."/>
            <person name="Uhlig S."/>
            <person name="Proctor R.H."/>
        </authorList>
    </citation>
    <scope>NUCLEOTIDE SEQUENCE [LARGE SCALE GENOMIC DNA]</scope>
    <source>
        <strain evidence="4 5">NRRL 13308</strain>
    </source>
</reference>
<dbReference type="PANTHER" id="PTHR10366:SF562">
    <property type="entry name" value="ALDEHYDE REDUCTASE II (AFU_ORTHOLOGUE AFUA_1G11360)"/>
    <property type="match status" value="1"/>
</dbReference>
<dbReference type="InterPro" id="IPR036291">
    <property type="entry name" value="NAD(P)-bd_dom_sf"/>
</dbReference>
<evidence type="ECO:0000313" key="4">
    <source>
        <dbReference type="EMBL" id="KAF4441614.1"/>
    </source>
</evidence>
<dbReference type="EMBL" id="JAADJF010000055">
    <property type="protein sequence ID" value="KAF4441614.1"/>
    <property type="molecule type" value="Genomic_DNA"/>
</dbReference>
<dbReference type="InterPro" id="IPR001509">
    <property type="entry name" value="Epimerase_deHydtase"/>
</dbReference>
<evidence type="ECO:0000259" key="3">
    <source>
        <dbReference type="Pfam" id="PF01370"/>
    </source>
</evidence>
<dbReference type="SUPFAM" id="SSF51735">
    <property type="entry name" value="NAD(P)-binding Rossmann-fold domains"/>
    <property type="match status" value="1"/>
</dbReference>
<proteinExistence type="inferred from homology"/>
<evidence type="ECO:0000256" key="2">
    <source>
        <dbReference type="ARBA" id="ARBA00023445"/>
    </source>
</evidence>
<name>A0A8H4NKK9_9HYPO</name>
<dbReference type="PANTHER" id="PTHR10366">
    <property type="entry name" value="NAD DEPENDENT EPIMERASE/DEHYDRATASE"/>
    <property type="match status" value="1"/>
</dbReference>
<comment type="similarity">
    <text evidence="2">Belongs to the NAD(P)-dependent epimerase/dehydratase family. Dihydroflavonol-4-reductase subfamily.</text>
</comment>
<dbReference type="Gene3D" id="3.40.50.1820">
    <property type="entry name" value="alpha/beta hydrolase"/>
    <property type="match status" value="1"/>
</dbReference>
<organism evidence="4 5">
    <name type="scientific">Fusarium acutatum</name>
    <dbReference type="NCBI Taxonomy" id="78861"/>
    <lineage>
        <taxon>Eukaryota</taxon>
        <taxon>Fungi</taxon>
        <taxon>Dikarya</taxon>
        <taxon>Ascomycota</taxon>
        <taxon>Pezizomycotina</taxon>
        <taxon>Sordariomycetes</taxon>
        <taxon>Hypocreomycetidae</taxon>
        <taxon>Hypocreales</taxon>
        <taxon>Nectriaceae</taxon>
        <taxon>Fusarium</taxon>
        <taxon>Fusarium fujikuroi species complex</taxon>
    </lineage>
</organism>
<evidence type="ECO:0000256" key="1">
    <source>
        <dbReference type="ARBA" id="ARBA00023002"/>
    </source>
</evidence>
<dbReference type="Proteomes" id="UP000536711">
    <property type="component" value="Unassembled WGS sequence"/>
</dbReference>
<keyword evidence="5" id="KW-1185">Reference proteome</keyword>
<dbReference type="InterPro" id="IPR029058">
    <property type="entry name" value="AB_hydrolase_fold"/>
</dbReference>
<protein>
    <submittedName>
        <fullName evidence="4">NADPH-dependent aldehyde reductase</fullName>
    </submittedName>
</protein>
<dbReference type="Gene3D" id="3.40.50.720">
    <property type="entry name" value="NAD(P)-binding Rossmann-like Domain"/>
    <property type="match status" value="1"/>
</dbReference>
<dbReference type="GO" id="GO:0016616">
    <property type="term" value="F:oxidoreductase activity, acting on the CH-OH group of donors, NAD or NADP as acceptor"/>
    <property type="evidence" value="ECO:0007669"/>
    <property type="project" value="TreeGrafter"/>
</dbReference>
<gene>
    <name evidence="4" type="ORF">FACUT_2555</name>
</gene>